<dbReference type="PANTHER" id="PTHR43283">
    <property type="entry name" value="BETA-LACTAMASE-RELATED"/>
    <property type="match status" value="1"/>
</dbReference>
<protein>
    <submittedName>
        <fullName evidence="2">Serine hydrolase</fullName>
    </submittedName>
</protein>
<gene>
    <name evidence="2" type="ORF">WKW82_18530</name>
</gene>
<proteinExistence type="predicted"/>
<keyword evidence="2" id="KW-0378">Hydrolase</keyword>
<dbReference type="InterPro" id="IPR006311">
    <property type="entry name" value="TAT_signal"/>
</dbReference>
<evidence type="ECO:0000313" key="2">
    <source>
        <dbReference type="EMBL" id="MEJ8848660.1"/>
    </source>
</evidence>
<evidence type="ECO:0000313" key="3">
    <source>
        <dbReference type="Proteomes" id="UP001385892"/>
    </source>
</evidence>
<reference evidence="2 3" key="1">
    <citation type="submission" date="2024-03" db="EMBL/GenBank/DDBJ databases">
        <title>Novel species of the genus Variovorax.</title>
        <authorList>
            <person name="Liu Q."/>
            <person name="Xin Y.-H."/>
        </authorList>
    </citation>
    <scope>NUCLEOTIDE SEQUENCE [LARGE SCALE GENOMIC DNA]</scope>
    <source>
        <strain evidence="2 3">KACC 18900</strain>
    </source>
</reference>
<dbReference type="SUPFAM" id="SSF56601">
    <property type="entry name" value="beta-lactamase/transpeptidase-like"/>
    <property type="match status" value="1"/>
</dbReference>
<dbReference type="RefSeq" id="WP_340343786.1">
    <property type="nucleotide sequence ID" value="NZ_JBBKZT010000008.1"/>
</dbReference>
<organism evidence="2 3">
    <name type="scientific">Variovorax rhizosphaerae</name>
    <dbReference type="NCBI Taxonomy" id="1836200"/>
    <lineage>
        <taxon>Bacteria</taxon>
        <taxon>Pseudomonadati</taxon>
        <taxon>Pseudomonadota</taxon>
        <taxon>Betaproteobacteria</taxon>
        <taxon>Burkholderiales</taxon>
        <taxon>Comamonadaceae</taxon>
        <taxon>Variovorax</taxon>
    </lineage>
</organism>
<accession>A0ABU8WP68</accession>
<dbReference type="Pfam" id="PF00144">
    <property type="entry name" value="Beta-lactamase"/>
    <property type="match status" value="1"/>
</dbReference>
<dbReference type="InterPro" id="IPR050789">
    <property type="entry name" value="Diverse_Enzym_Activities"/>
</dbReference>
<dbReference type="InterPro" id="IPR001466">
    <property type="entry name" value="Beta-lactam-related"/>
</dbReference>
<sequence length="372" mass="39068">MLSPSTTRRDLLLAAAAAALTAGCRSTRIDMPPAQKVAGAIPSDWPSASPESQGIDAAALADALDAGARLPAMRSLVVVRNGMLVGERYYGGATVDELLPINSVTKSVSSMLVGQAFQRGQLPGLSATVGSLLPEAAARAPGSVVTGVSLQQILSGRTGLDYDWRTQTPLFASAADPVQFALGLTASKAGPDAWSYNDAAVGLLSPILQRAHGLDMADVASRDLFAPLGIERLAWRRDRTGNPLAYGGLVLRTRDLAKLAWTMVDGGKWRGTQVLPASWVAESTRPRGPADWRVTPITDIGYGDLWFTGSMHGRRVVWGWGYGAQFALLVPELRMAVVTAALAPRVDAYAQNNAVMALVAQVVRATGAGPSA</sequence>
<keyword evidence="3" id="KW-1185">Reference proteome</keyword>
<dbReference type="EMBL" id="JBBKZT010000008">
    <property type="protein sequence ID" value="MEJ8848660.1"/>
    <property type="molecule type" value="Genomic_DNA"/>
</dbReference>
<feature type="domain" description="Beta-lactamase-related" evidence="1">
    <location>
        <begin position="67"/>
        <end position="341"/>
    </location>
</feature>
<name>A0ABU8WP68_9BURK</name>
<dbReference type="GO" id="GO:0016787">
    <property type="term" value="F:hydrolase activity"/>
    <property type="evidence" value="ECO:0007669"/>
    <property type="project" value="UniProtKB-KW"/>
</dbReference>
<dbReference type="Gene3D" id="3.40.710.10">
    <property type="entry name" value="DD-peptidase/beta-lactamase superfamily"/>
    <property type="match status" value="1"/>
</dbReference>
<evidence type="ECO:0000259" key="1">
    <source>
        <dbReference type="Pfam" id="PF00144"/>
    </source>
</evidence>
<dbReference type="PROSITE" id="PS51318">
    <property type="entry name" value="TAT"/>
    <property type="match status" value="1"/>
</dbReference>
<dbReference type="Proteomes" id="UP001385892">
    <property type="component" value="Unassembled WGS sequence"/>
</dbReference>
<dbReference type="InterPro" id="IPR012338">
    <property type="entry name" value="Beta-lactam/transpept-like"/>
</dbReference>
<comment type="caution">
    <text evidence="2">The sequence shown here is derived from an EMBL/GenBank/DDBJ whole genome shotgun (WGS) entry which is preliminary data.</text>
</comment>
<dbReference type="PANTHER" id="PTHR43283:SF7">
    <property type="entry name" value="BETA-LACTAMASE-RELATED DOMAIN-CONTAINING PROTEIN"/>
    <property type="match status" value="1"/>
</dbReference>